<feature type="transmembrane region" description="Helical" evidence="7">
    <location>
        <begin position="89"/>
        <end position="105"/>
    </location>
</feature>
<dbReference type="Proteomes" id="UP000235682">
    <property type="component" value="Unassembled WGS sequence"/>
</dbReference>
<reference evidence="8 9" key="1">
    <citation type="submission" date="2017-09" db="EMBL/GenBank/DDBJ databases">
        <title>Bacterial strain isolated from the female urinary microbiota.</title>
        <authorList>
            <person name="Thomas-White K."/>
            <person name="Kumar N."/>
            <person name="Forster S."/>
            <person name="Putonti C."/>
            <person name="Lawley T."/>
            <person name="Wolfe A.J."/>
        </authorList>
    </citation>
    <scope>NUCLEOTIDE SEQUENCE [LARGE SCALE GENOMIC DNA]</scope>
    <source>
        <strain evidence="8 9">UMB0852</strain>
    </source>
</reference>
<comment type="subcellular location">
    <subcellularLocation>
        <location evidence="1">Cell membrane</location>
        <topology evidence="1">Multi-pass membrane protein</topology>
    </subcellularLocation>
</comment>
<feature type="transmembrane region" description="Helical" evidence="7">
    <location>
        <begin position="305"/>
        <end position="325"/>
    </location>
</feature>
<accession>A0A1G8LMJ9</accession>
<evidence type="ECO:0000313" key="8">
    <source>
        <dbReference type="EMBL" id="PMC58083.1"/>
    </source>
</evidence>
<name>A0A1G8LMJ9_9LACT</name>
<feature type="transmembrane region" description="Helical" evidence="7">
    <location>
        <begin position="17"/>
        <end position="41"/>
    </location>
</feature>
<feature type="transmembrane region" description="Helical" evidence="7">
    <location>
        <begin position="248"/>
        <end position="268"/>
    </location>
</feature>
<evidence type="ECO:0000256" key="1">
    <source>
        <dbReference type="ARBA" id="ARBA00004651"/>
    </source>
</evidence>
<comment type="caution">
    <text evidence="8">The sequence shown here is derived from an EMBL/GenBank/DDBJ whole genome shotgun (WGS) entry which is preliminary data.</text>
</comment>
<evidence type="ECO:0000313" key="9">
    <source>
        <dbReference type="Proteomes" id="UP000235682"/>
    </source>
</evidence>
<keyword evidence="5 7" id="KW-1133">Transmembrane helix</keyword>
<feature type="transmembrane region" description="Helical" evidence="7">
    <location>
        <begin position="203"/>
        <end position="227"/>
    </location>
</feature>
<keyword evidence="6 7" id="KW-0472">Membrane</keyword>
<keyword evidence="9" id="KW-1185">Reference proteome</keyword>
<dbReference type="OrthoDB" id="9811391at2"/>
<keyword evidence="3" id="KW-1003">Cell membrane</keyword>
<evidence type="ECO:0000256" key="2">
    <source>
        <dbReference type="ARBA" id="ARBA00007977"/>
    </source>
</evidence>
<organism evidence="8 9">
    <name type="scientific">Dolosicoccus paucivorans</name>
    <dbReference type="NCBI Taxonomy" id="84521"/>
    <lineage>
        <taxon>Bacteria</taxon>
        <taxon>Bacillati</taxon>
        <taxon>Bacillota</taxon>
        <taxon>Bacilli</taxon>
        <taxon>Lactobacillales</taxon>
        <taxon>Aerococcaceae</taxon>
        <taxon>Dolosicoccus</taxon>
    </lineage>
</organism>
<feature type="transmembrane region" description="Helical" evidence="7">
    <location>
        <begin position="176"/>
        <end position="197"/>
    </location>
</feature>
<comment type="similarity">
    <text evidence="2">Belongs to the UPF0324 family.</text>
</comment>
<sequence>MDTFFKRFGLWTLVSLLAYYLGTLFPLVGGAVFALFFGMTLRFFNPQSWVDFDSVSKQSGQVLKLAIIALGFTLSFDVLVGVGAQSLKVTLFTIVASLGTALWVGKKLTLDKDLYTLIAMGTAFCGGAAITATTPIIKARQTYMSLAIGTIFLYDIVAVLLFPLIGHLFHLTDLQFGLLAGSAVNSTPSVLAAALAYSVEANSFAAIVKVVRTLLLVPATILLSIQFNKDTHEGTWTLKKVIRLVPPFILWFAAASIIATVLPLPSFFVNGAKLFNKLGITFGVAGVGMGIDLKEVRQTGVKPFLVGGFAQTASLIVSLICIHLFF</sequence>
<dbReference type="Pfam" id="PF03601">
    <property type="entry name" value="Cons_hypoth698"/>
    <property type="match status" value="1"/>
</dbReference>
<feature type="transmembrane region" description="Helical" evidence="7">
    <location>
        <begin position="62"/>
        <end position="83"/>
    </location>
</feature>
<dbReference type="AlphaFoldDB" id="A0A1G8LMJ9"/>
<dbReference type="RefSeq" id="WP_092085316.1">
    <property type="nucleotide sequence ID" value="NZ_FNEL01000022.1"/>
</dbReference>
<dbReference type="GO" id="GO:0005886">
    <property type="term" value="C:plasma membrane"/>
    <property type="evidence" value="ECO:0007669"/>
    <property type="project" value="UniProtKB-SubCell"/>
</dbReference>
<proteinExistence type="inferred from homology"/>
<dbReference type="EMBL" id="PNHE01000026">
    <property type="protein sequence ID" value="PMC58083.1"/>
    <property type="molecule type" value="Genomic_DNA"/>
</dbReference>
<evidence type="ECO:0000256" key="4">
    <source>
        <dbReference type="ARBA" id="ARBA00022692"/>
    </source>
</evidence>
<feature type="transmembrane region" description="Helical" evidence="7">
    <location>
        <begin position="143"/>
        <end position="164"/>
    </location>
</feature>
<feature type="transmembrane region" description="Helical" evidence="7">
    <location>
        <begin position="117"/>
        <end position="137"/>
    </location>
</feature>
<dbReference type="InterPro" id="IPR018383">
    <property type="entry name" value="UPF0324_pro"/>
</dbReference>
<gene>
    <name evidence="8" type="ORF">CJ205_06250</name>
</gene>
<protein>
    <submittedName>
        <fullName evidence="8">Putative sulfate exporter family transporter</fullName>
    </submittedName>
</protein>
<dbReference type="PANTHER" id="PTHR30106:SF1">
    <property type="entry name" value="UPF0324 MEMBRANE PROTEIN FN0533"/>
    <property type="match status" value="1"/>
</dbReference>
<dbReference type="PANTHER" id="PTHR30106">
    <property type="entry name" value="INNER MEMBRANE PROTEIN YEIH-RELATED"/>
    <property type="match status" value="1"/>
</dbReference>
<keyword evidence="4 7" id="KW-0812">Transmembrane</keyword>
<evidence type="ECO:0000256" key="7">
    <source>
        <dbReference type="SAM" id="Phobius"/>
    </source>
</evidence>
<evidence type="ECO:0000256" key="6">
    <source>
        <dbReference type="ARBA" id="ARBA00023136"/>
    </source>
</evidence>
<evidence type="ECO:0000256" key="3">
    <source>
        <dbReference type="ARBA" id="ARBA00022475"/>
    </source>
</evidence>
<evidence type="ECO:0000256" key="5">
    <source>
        <dbReference type="ARBA" id="ARBA00022989"/>
    </source>
</evidence>
<feature type="transmembrane region" description="Helical" evidence="7">
    <location>
        <begin position="274"/>
        <end position="293"/>
    </location>
</feature>